<dbReference type="AlphaFoldDB" id="A0A3M9YC29"/>
<reference evidence="2 3" key="1">
    <citation type="submission" date="2018-10" db="EMBL/GenBank/DDBJ databases">
        <title>Genome sequence of Verticillium nonalfalfae VnAa140.</title>
        <authorList>
            <person name="Stajich J.E."/>
            <person name="Kasson M.T."/>
        </authorList>
    </citation>
    <scope>NUCLEOTIDE SEQUENCE [LARGE SCALE GENOMIC DNA]</scope>
    <source>
        <strain evidence="2 3">VnAa140</strain>
    </source>
</reference>
<comment type="caution">
    <text evidence="2">The sequence shown here is derived from an EMBL/GenBank/DDBJ whole genome shotgun (WGS) entry which is preliminary data.</text>
</comment>
<keyword evidence="3" id="KW-1185">Reference proteome</keyword>
<proteinExistence type="predicted"/>
<evidence type="ECO:0000313" key="3">
    <source>
        <dbReference type="Proteomes" id="UP000267145"/>
    </source>
</evidence>
<organism evidence="2 3">
    <name type="scientific">Verticillium nonalfalfae</name>
    <dbReference type="NCBI Taxonomy" id="1051616"/>
    <lineage>
        <taxon>Eukaryota</taxon>
        <taxon>Fungi</taxon>
        <taxon>Dikarya</taxon>
        <taxon>Ascomycota</taxon>
        <taxon>Pezizomycotina</taxon>
        <taxon>Sordariomycetes</taxon>
        <taxon>Hypocreomycetidae</taxon>
        <taxon>Glomerellales</taxon>
        <taxon>Plectosphaerellaceae</taxon>
        <taxon>Verticillium</taxon>
    </lineage>
</organism>
<accession>A0A3M9YC29</accession>
<dbReference type="GeneID" id="39610072"/>
<sequence length="59" mass="6515">MAGRRRMTDRQTGPASARRTTGRGRPVPHHVAITSHATKPPATGRMSESHVNEDEDREP</sequence>
<gene>
    <name evidence="2" type="ORF">D7B24_006383</name>
</gene>
<name>A0A3M9YC29_9PEZI</name>
<feature type="region of interest" description="Disordered" evidence="1">
    <location>
        <begin position="1"/>
        <end position="59"/>
    </location>
</feature>
<dbReference type="RefSeq" id="XP_028495266.1">
    <property type="nucleotide sequence ID" value="XM_028640515.1"/>
</dbReference>
<dbReference type="Proteomes" id="UP000267145">
    <property type="component" value="Unassembled WGS sequence"/>
</dbReference>
<evidence type="ECO:0000313" key="2">
    <source>
        <dbReference type="EMBL" id="RNJ57108.1"/>
    </source>
</evidence>
<dbReference type="EMBL" id="RBVV01000045">
    <property type="protein sequence ID" value="RNJ57108.1"/>
    <property type="molecule type" value="Genomic_DNA"/>
</dbReference>
<protein>
    <submittedName>
        <fullName evidence="2">Uncharacterized protein</fullName>
    </submittedName>
</protein>
<evidence type="ECO:0000256" key="1">
    <source>
        <dbReference type="SAM" id="MobiDB-lite"/>
    </source>
</evidence>